<accession>A0A6J8C6N9</accession>
<dbReference type="EMBL" id="CACVKT020004644">
    <property type="protein sequence ID" value="CAC5390834.1"/>
    <property type="molecule type" value="Genomic_DNA"/>
</dbReference>
<dbReference type="AlphaFoldDB" id="A0A6J8C6N9"/>
<evidence type="ECO:0000313" key="2">
    <source>
        <dbReference type="EMBL" id="CAC5390834.1"/>
    </source>
</evidence>
<proteinExistence type="predicted"/>
<name>A0A6J8C6N9_MYTCO</name>
<organism evidence="2 3">
    <name type="scientific">Mytilus coruscus</name>
    <name type="common">Sea mussel</name>
    <dbReference type="NCBI Taxonomy" id="42192"/>
    <lineage>
        <taxon>Eukaryota</taxon>
        <taxon>Metazoa</taxon>
        <taxon>Spiralia</taxon>
        <taxon>Lophotrochozoa</taxon>
        <taxon>Mollusca</taxon>
        <taxon>Bivalvia</taxon>
        <taxon>Autobranchia</taxon>
        <taxon>Pteriomorphia</taxon>
        <taxon>Mytilida</taxon>
        <taxon>Mytiloidea</taxon>
        <taxon>Mytilidae</taxon>
        <taxon>Mytilinae</taxon>
        <taxon>Mytilus</taxon>
    </lineage>
</organism>
<gene>
    <name evidence="2" type="ORF">MCOR_25910</name>
</gene>
<evidence type="ECO:0000256" key="1">
    <source>
        <dbReference type="SAM" id="MobiDB-lite"/>
    </source>
</evidence>
<evidence type="ECO:0000313" key="3">
    <source>
        <dbReference type="Proteomes" id="UP000507470"/>
    </source>
</evidence>
<dbReference type="Proteomes" id="UP000507470">
    <property type="component" value="Unassembled WGS sequence"/>
</dbReference>
<feature type="region of interest" description="Disordered" evidence="1">
    <location>
        <begin position="1"/>
        <end position="34"/>
    </location>
</feature>
<keyword evidence="3" id="KW-1185">Reference proteome</keyword>
<reference evidence="2 3" key="1">
    <citation type="submission" date="2020-06" db="EMBL/GenBank/DDBJ databases">
        <authorList>
            <person name="Li R."/>
            <person name="Bekaert M."/>
        </authorList>
    </citation>
    <scope>NUCLEOTIDE SEQUENCE [LARGE SCALE GENOMIC DNA]</scope>
    <source>
        <strain evidence="3">wild</strain>
    </source>
</reference>
<sequence length="159" mass="17952">MTEESIRSLVGENAENLIDSDSSDKEDLHVGSSIVHDSQAGNKLKRDDRFSQYLHNQPVRNIICGQSEQTHNIDTSNDIIKTMIKQKNNLNVLSKLFQEDIPLESSDISGGLLIDEAQVIILEFSWRSKPPEKTTAFKDEYRNCFPGNEKSISFLQVPS</sequence>
<protein>
    <submittedName>
        <fullName evidence="2">Uncharacterized protein</fullName>
    </submittedName>
</protein>